<protein>
    <submittedName>
        <fullName evidence="1">Uncharacterized protein</fullName>
    </submittedName>
</protein>
<name>A0ABQ3HPY6_9ACTN</name>
<evidence type="ECO:0000313" key="2">
    <source>
        <dbReference type="Proteomes" id="UP000597341"/>
    </source>
</evidence>
<organism evidence="1 2">
    <name type="scientific">Nocardioides flavus</name>
    <name type="common">ex Wang et al. 2016</name>
    <dbReference type="NCBI Taxonomy" id="2058780"/>
    <lineage>
        <taxon>Bacteria</taxon>
        <taxon>Bacillati</taxon>
        <taxon>Actinomycetota</taxon>
        <taxon>Actinomycetes</taxon>
        <taxon>Propionibacteriales</taxon>
        <taxon>Nocardioidaceae</taxon>
        <taxon>Nocardioides</taxon>
    </lineage>
</organism>
<accession>A0ABQ3HPY6</accession>
<reference evidence="2" key="1">
    <citation type="journal article" date="2019" name="Int. J. Syst. Evol. Microbiol.">
        <title>The Global Catalogue of Microorganisms (GCM) 10K type strain sequencing project: providing services to taxonomists for standard genome sequencing and annotation.</title>
        <authorList>
            <consortium name="The Broad Institute Genomics Platform"/>
            <consortium name="The Broad Institute Genome Sequencing Center for Infectious Disease"/>
            <person name="Wu L."/>
            <person name="Ma J."/>
        </authorList>
    </citation>
    <scope>NUCLEOTIDE SEQUENCE [LARGE SCALE GENOMIC DNA]</scope>
    <source>
        <strain evidence="2">CGMCC 1.12791</strain>
    </source>
</reference>
<sequence length="299" mass="31605">MTGDSWGRWLVAGALALVTGACGGASSEPTDTATARATYDGPVVRPTAVPGADRRVVSSRPVTVTDDGSGAQLCFSDVLWGGGLPDPLVCRDASVAGWDWDRDGGEFTEEKGVRMGTYRLVGTFDGSTFAVEEATQSEVEPEPFEVEIPCPTPDGGWQVLDRSRVTQDDFLRATSTAQGLDDFAAVSVSSPEGEPGPRDPANTVVSVSVAGDPGVAEAAVREVWSGMLCVTEVERTEKEMLALQRTTLDLPGFVESGAGDPSNRLLVTVFHDDGRIQQWVDREFGEGVVVVDSVLRPVG</sequence>
<dbReference type="Proteomes" id="UP000597341">
    <property type="component" value="Unassembled WGS sequence"/>
</dbReference>
<comment type="caution">
    <text evidence="1">The sequence shown here is derived from an EMBL/GenBank/DDBJ whole genome shotgun (WGS) entry which is preliminary data.</text>
</comment>
<dbReference type="RefSeq" id="WP_191280136.1">
    <property type="nucleotide sequence ID" value="NZ_BNAD01000008.1"/>
</dbReference>
<evidence type="ECO:0000313" key="1">
    <source>
        <dbReference type="EMBL" id="GHE18229.1"/>
    </source>
</evidence>
<proteinExistence type="predicted"/>
<keyword evidence="2" id="KW-1185">Reference proteome</keyword>
<gene>
    <name evidence="1" type="ORF">GCM10011376_28390</name>
</gene>
<dbReference type="EMBL" id="BNAD01000008">
    <property type="protein sequence ID" value="GHE18229.1"/>
    <property type="molecule type" value="Genomic_DNA"/>
</dbReference>